<dbReference type="InterPro" id="IPR055298">
    <property type="entry name" value="AtLOH3-like"/>
</dbReference>
<dbReference type="PANTHER" id="PTHR11697">
    <property type="entry name" value="GENERAL TRANSCRIPTION FACTOR 2-RELATED ZINC FINGER PROTEIN"/>
    <property type="match status" value="1"/>
</dbReference>
<accession>A0A2K3KDR8</accession>
<evidence type="ECO:0000313" key="2">
    <source>
        <dbReference type="Proteomes" id="UP000236291"/>
    </source>
</evidence>
<feature type="non-terminal residue" evidence="1">
    <location>
        <position position="80"/>
    </location>
</feature>
<sequence>MDALREAQHKNIVNQLETGEISKGRGMHQQSSIARAGDTRWGSHYITLVRLDQMWSATLGVLSTVDEVGRVQSQAAGLIE</sequence>
<name>A0A2K3KDR8_TRIPR</name>
<reference evidence="1 2" key="2">
    <citation type="journal article" date="2017" name="Front. Plant Sci.">
        <title>Gene Classification and Mining of Molecular Markers Useful in Red Clover (Trifolium pratense) Breeding.</title>
        <authorList>
            <person name="Istvanek J."/>
            <person name="Dluhosova J."/>
            <person name="Dluhos P."/>
            <person name="Patkova L."/>
            <person name="Nedelnik J."/>
            <person name="Repkova J."/>
        </authorList>
    </citation>
    <scope>NUCLEOTIDE SEQUENCE [LARGE SCALE GENOMIC DNA]</scope>
    <source>
        <strain evidence="2">cv. Tatra</strain>
        <tissue evidence="1">Young leaves</tissue>
    </source>
</reference>
<comment type="caution">
    <text evidence="1">The sequence shown here is derived from an EMBL/GenBank/DDBJ whole genome shotgun (WGS) entry which is preliminary data.</text>
</comment>
<gene>
    <name evidence="1" type="ORF">L195_g062107</name>
</gene>
<dbReference type="EMBL" id="ASHM01165736">
    <property type="protein sequence ID" value="PNX64421.1"/>
    <property type="molecule type" value="Genomic_DNA"/>
</dbReference>
<reference evidence="1 2" key="1">
    <citation type="journal article" date="2014" name="Am. J. Bot.">
        <title>Genome assembly and annotation for red clover (Trifolium pratense; Fabaceae).</title>
        <authorList>
            <person name="Istvanek J."/>
            <person name="Jaros M."/>
            <person name="Krenek A."/>
            <person name="Repkova J."/>
        </authorList>
    </citation>
    <scope>NUCLEOTIDE SEQUENCE [LARGE SCALE GENOMIC DNA]</scope>
    <source>
        <strain evidence="2">cv. Tatra</strain>
        <tissue evidence="1">Young leaves</tissue>
    </source>
</reference>
<proteinExistence type="predicted"/>
<dbReference type="STRING" id="57577.A0A2K3KDR8"/>
<dbReference type="AlphaFoldDB" id="A0A2K3KDR8"/>
<dbReference type="ExpressionAtlas" id="A0A2K3KDR8">
    <property type="expression patterns" value="baseline"/>
</dbReference>
<dbReference type="Proteomes" id="UP000236291">
    <property type="component" value="Unassembled WGS sequence"/>
</dbReference>
<dbReference type="PANTHER" id="PTHR11697:SF230">
    <property type="entry name" value="ZINC FINGER, MYM DOMAIN CONTAINING 1"/>
    <property type="match status" value="1"/>
</dbReference>
<organism evidence="1 2">
    <name type="scientific">Trifolium pratense</name>
    <name type="common">Red clover</name>
    <dbReference type="NCBI Taxonomy" id="57577"/>
    <lineage>
        <taxon>Eukaryota</taxon>
        <taxon>Viridiplantae</taxon>
        <taxon>Streptophyta</taxon>
        <taxon>Embryophyta</taxon>
        <taxon>Tracheophyta</taxon>
        <taxon>Spermatophyta</taxon>
        <taxon>Magnoliopsida</taxon>
        <taxon>eudicotyledons</taxon>
        <taxon>Gunneridae</taxon>
        <taxon>Pentapetalae</taxon>
        <taxon>rosids</taxon>
        <taxon>fabids</taxon>
        <taxon>Fabales</taxon>
        <taxon>Fabaceae</taxon>
        <taxon>Papilionoideae</taxon>
        <taxon>50 kb inversion clade</taxon>
        <taxon>NPAAA clade</taxon>
        <taxon>Hologalegina</taxon>
        <taxon>IRL clade</taxon>
        <taxon>Trifolieae</taxon>
        <taxon>Trifolium</taxon>
    </lineage>
</organism>
<protein>
    <submittedName>
        <fullName evidence="1">Zinc finger MYM-type protein 1-like</fullName>
    </submittedName>
</protein>
<evidence type="ECO:0000313" key="1">
    <source>
        <dbReference type="EMBL" id="PNX64421.1"/>
    </source>
</evidence>